<protein>
    <submittedName>
        <fullName evidence="1">Uncharacterized protein</fullName>
    </submittedName>
</protein>
<name>A0A397M3H6_ECTOL</name>
<evidence type="ECO:0000313" key="2">
    <source>
        <dbReference type="Proteomes" id="UP000265836"/>
    </source>
</evidence>
<dbReference type="Proteomes" id="UP000265836">
    <property type="component" value="Unassembled WGS sequence"/>
</dbReference>
<evidence type="ECO:0000313" key="1">
    <source>
        <dbReference type="EMBL" id="RIA19752.1"/>
    </source>
</evidence>
<comment type="caution">
    <text evidence="1">The sequence shown here is derived from an EMBL/GenBank/DDBJ whole genome shotgun (WGS) entry which is preliminary data.</text>
</comment>
<dbReference type="Pfam" id="PF22491">
    <property type="entry name" value="DUF6988"/>
    <property type="match status" value="1"/>
</dbReference>
<sequence>MEILIKESSDLYRAIYDVVADENIYFSERSQVCNCICSMSTEHSSSILTLAAHGYHISAAGMLRLQFEALIRAIWVWFIASDQAVSKFTLPLSRESLQAAKNLPGVNDMLKSLLKSNEIPKPMLETLENFQSKLLKDLHSLVHSGLLPVALYSEGVPESMQVVTIKNSNLLVVLAGAMMGFLTQSHSVMQEMNNIPRRFESCLPGPAIYHG</sequence>
<dbReference type="EMBL" id="QXDA01000007">
    <property type="protein sequence ID" value="RIA19752.1"/>
    <property type="molecule type" value="Genomic_DNA"/>
</dbReference>
<dbReference type="InterPro" id="IPR054257">
    <property type="entry name" value="DUF6988"/>
</dbReference>
<reference evidence="1 2" key="1">
    <citation type="submission" date="2018-08" db="EMBL/GenBank/DDBJ databases">
        <title>Genome sequencing of rice bacterial endophytes.</title>
        <authorList>
            <person name="Venturi V."/>
        </authorList>
    </citation>
    <scope>NUCLEOTIDE SEQUENCE [LARGE SCALE GENOMIC DNA]</scope>
    <source>
        <strain evidence="1 2">E1205</strain>
    </source>
</reference>
<proteinExistence type="predicted"/>
<organism evidence="1 2">
    <name type="scientific">Ectopseudomonas oleovorans</name>
    <name type="common">Pseudomonas oleovorans</name>
    <dbReference type="NCBI Taxonomy" id="301"/>
    <lineage>
        <taxon>Bacteria</taxon>
        <taxon>Pseudomonadati</taxon>
        <taxon>Pseudomonadota</taxon>
        <taxon>Gammaproteobacteria</taxon>
        <taxon>Pseudomonadales</taxon>
        <taxon>Pseudomonadaceae</taxon>
        <taxon>Ectopseudomonas</taxon>
    </lineage>
</organism>
<dbReference type="RefSeq" id="WP_119694641.1">
    <property type="nucleotide sequence ID" value="NZ_QXDA01000007.1"/>
</dbReference>
<dbReference type="AlphaFoldDB" id="A0A397M3H6"/>
<gene>
    <name evidence="1" type="ORF">DFO61_4324</name>
</gene>
<accession>A0A397M3H6</accession>